<gene>
    <name evidence="1" type="ORF">RPATATE_0198</name>
</gene>
<organism evidence="1 2">
    <name type="scientific">Rickettsia parkeri str. Tate's Hell</name>
    <dbReference type="NCBI Taxonomy" id="1359189"/>
    <lineage>
        <taxon>Bacteria</taxon>
        <taxon>Pseudomonadati</taxon>
        <taxon>Pseudomonadota</taxon>
        <taxon>Alphaproteobacteria</taxon>
        <taxon>Rickettsiales</taxon>
        <taxon>Rickettsiaceae</taxon>
        <taxon>Rickettsieae</taxon>
        <taxon>Rickettsia</taxon>
        <taxon>spotted fever group</taxon>
    </lineage>
</organism>
<keyword evidence="2" id="KW-1185">Reference proteome</keyword>
<dbReference type="EMBL" id="LAOO01000001">
    <property type="protein sequence ID" value="KJW01210.1"/>
    <property type="molecule type" value="Genomic_DNA"/>
</dbReference>
<accession>A0ABR5DR41</accession>
<evidence type="ECO:0000313" key="2">
    <source>
        <dbReference type="Proteomes" id="UP000035491"/>
    </source>
</evidence>
<sequence>MRVLYGKFTDYLKEKLQHEEILVGYINEALEQYFVDHNNEL</sequence>
<comment type="caution">
    <text evidence="1">The sequence shown here is derived from an EMBL/GenBank/DDBJ whole genome shotgun (WGS) entry which is preliminary data.</text>
</comment>
<evidence type="ECO:0000313" key="1">
    <source>
        <dbReference type="EMBL" id="KJW01210.1"/>
    </source>
</evidence>
<name>A0ABR5DR41_RICPA</name>
<reference evidence="1 2" key="1">
    <citation type="submission" date="2015-02" db="EMBL/GenBank/DDBJ databases">
        <title>Genome Sequencing of Rickettsiales.</title>
        <authorList>
            <person name="Daugherty S.C."/>
            <person name="Su Q."/>
            <person name="Abolude K."/>
            <person name="Beier-Sexton M."/>
            <person name="Carlyon J.A."/>
            <person name="Carter R."/>
            <person name="Day N.P."/>
            <person name="Dumler S.J."/>
            <person name="Dyachenko V."/>
            <person name="Godinez A."/>
            <person name="Kurtti T.J."/>
            <person name="Lichay M."/>
            <person name="Mullins K.E."/>
            <person name="Ott S."/>
            <person name="Pappas-Brown V."/>
            <person name="Paris D.H."/>
            <person name="Patel P."/>
            <person name="Richards A.L."/>
            <person name="Sadzewicz L."/>
            <person name="Sears K."/>
            <person name="Seidman D."/>
            <person name="Sengamalay N."/>
            <person name="Stenos J."/>
            <person name="Tallon L.J."/>
            <person name="Vincent G."/>
            <person name="Fraser C.M."/>
            <person name="Munderloh U."/>
            <person name="Dunning-Hotopp J.C."/>
        </authorList>
    </citation>
    <scope>NUCLEOTIDE SEQUENCE [LARGE SCALE GENOMIC DNA]</scope>
    <source>
        <strain evidence="1 2">Tate's Hell</strain>
    </source>
</reference>
<protein>
    <submittedName>
        <fullName evidence="1">Transcriptional regulator</fullName>
    </submittedName>
</protein>
<proteinExistence type="predicted"/>
<dbReference type="Proteomes" id="UP000035491">
    <property type="component" value="Unassembled WGS sequence"/>
</dbReference>